<organism evidence="2 3">
    <name type="scientific">Puccinia sorghi</name>
    <dbReference type="NCBI Taxonomy" id="27349"/>
    <lineage>
        <taxon>Eukaryota</taxon>
        <taxon>Fungi</taxon>
        <taxon>Dikarya</taxon>
        <taxon>Basidiomycota</taxon>
        <taxon>Pucciniomycotina</taxon>
        <taxon>Pucciniomycetes</taxon>
        <taxon>Pucciniales</taxon>
        <taxon>Pucciniaceae</taxon>
        <taxon>Puccinia</taxon>
    </lineage>
</organism>
<keyword evidence="1" id="KW-0812">Transmembrane</keyword>
<keyword evidence="1" id="KW-0472">Membrane</keyword>
<evidence type="ECO:0000313" key="3">
    <source>
        <dbReference type="Proteomes" id="UP000037035"/>
    </source>
</evidence>
<accession>A0A0L6V5E1</accession>
<dbReference type="VEuPathDB" id="FungiDB:VP01_2589g2"/>
<keyword evidence="3" id="KW-1185">Reference proteome</keyword>
<feature type="transmembrane region" description="Helical" evidence="1">
    <location>
        <begin position="182"/>
        <end position="199"/>
    </location>
</feature>
<keyword evidence="1" id="KW-1133">Transmembrane helix</keyword>
<feature type="transmembrane region" description="Helical" evidence="1">
    <location>
        <begin position="143"/>
        <end position="162"/>
    </location>
</feature>
<reference evidence="2 3" key="1">
    <citation type="submission" date="2015-08" db="EMBL/GenBank/DDBJ databases">
        <title>Next Generation Sequencing and Analysis of the Genome of Puccinia sorghi L Schw, the Causal Agent of Maize Common Rust.</title>
        <authorList>
            <person name="Rochi L."/>
            <person name="Burguener G."/>
            <person name="Darino M."/>
            <person name="Turjanski A."/>
            <person name="Kreff E."/>
            <person name="Dieguez M.J."/>
            <person name="Sacco F."/>
        </authorList>
    </citation>
    <scope>NUCLEOTIDE SEQUENCE [LARGE SCALE GENOMIC DNA]</scope>
    <source>
        <strain evidence="2 3">RO10H11247</strain>
    </source>
</reference>
<proteinExistence type="predicted"/>
<name>A0A0L6V5E1_9BASI</name>
<comment type="caution">
    <text evidence="2">The sequence shown here is derived from an EMBL/GenBank/DDBJ whole genome shotgun (WGS) entry which is preliminary data.</text>
</comment>
<gene>
    <name evidence="2" type="ORF">VP01_2589g2</name>
</gene>
<dbReference type="Proteomes" id="UP000037035">
    <property type="component" value="Unassembled WGS sequence"/>
</dbReference>
<sequence length="386" mass="44006">MKRMISRSKTYICYLQQDKMKVRVIKDADGVAKNKVASLGLTVLSLPAETFQFIIEHKAMRPISDSANCIQANVLLCCHQRPSSSCDCGNSPQSSFLGNKGQNCFLLNTKLLPNQDFIHPRSGHDNNFSLLFEILPRLSVKSLFLYFLFFDYVILFPFYSILSCSHTCLLRIHSHSLTHLTLLSLISLSLSHSAINLLYQLPHTLLQLHINLTSTTSQSISLTDLYQIFYPQSTFASLYLVRICHEHHNSISLHSTHLFFVVTSSLSNCFKSVSCVFISLLSNQLSFFQYHCTISGSSFCNQVQILLLMLSGKMRFFVAQITMDFKTKKSKYLLPNKGFINNYLIWESSNHHYTSSKRLTSTKSCVSNNLNTSRPRRLHFILQTPI</sequence>
<dbReference type="AlphaFoldDB" id="A0A0L6V5E1"/>
<evidence type="ECO:0000256" key="1">
    <source>
        <dbReference type="SAM" id="Phobius"/>
    </source>
</evidence>
<protein>
    <submittedName>
        <fullName evidence="2">Uncharacterized protein</fullName>
    </submittedName>
</protein>
<dbReference type="EMBL" id="LAVV01007489">
    <property type="protein sequence ID" value="KNZ55767.1"/>
    <property type="molecule type" value="Genomic_DNA"/>
</dbReference>
<evidence type="ECO:0000313" key="2">
    <source>
        <dbReference type="EMBL" id="KNZ55767.1"/>
    </source>
</evidence>